<evidence type="ECO:0000259" key="2">
    <source>
        <dbReference type="PROSITE" id="PS51724"/>
    </source>
</evidence>
<dbReference type="SMART" id="SM00646">
    <property type="entry name" value="Ami_3"/>
    <property type="match status" value="1"/>
</dbReference>
<dbReference type="Pfam" id="PF01520">
    <property type="entry name" value="Amidase_3"/>
    <property type="match status" value="1"/>
</dbReference>
<dbReference type="GO" id="GO:0009253">
    <property type="term" value="P:peptidoglycan catabolic process"/>
    <property type="evidence" value="ECO:0007669"/>
    <property type="project" value="InterPro"/>
</dbReference>
<evidence type="ECO:0000313" key="3">
    <source>
        <dbReference type="EMBL" id="QNL99148.1"/>
    </source>
</evidence>
<dbReference type="Proteomes" id="UP000515819">
    <property type="component" value="Chromosome"/>
</dbReference>
<dbReference type="Gene3D" id="3.40.630.40">
    <property type="entry name" value="Zn-dependent exopeptidases"/>
    <property type="match status" value="1"/>
</dbReference>
<dbReference type="Gene3D" id="3.30.70.1070">
    <property type="entry name" value="Sporulation related repeat"/>
    <property type="match status" value="1"/>
</dbReference>
<accession>A0A7G9FKR7</accession>
<dbReference type="AlphaFoldDB" id="A0A7G9FKR7"/>
<evidence type="ECO:0000313" key="4">
    <source>
        <dbReference type="Proteomes" id="UP000515819"/>
    </source>
</evidence>
<protein>
    <submittedName>
        <fullName evidence="3">N-acetylmuramoyl-L-alanine amidase</fullName>
    </submittedName>
</protein>
<dbReference type="PANTHER" id="PTHR30404">
    <property type="entry name" value="N-ACETYLMURAMOYL-L-ALANINE AMIDASE"/>
    <property type="match status" value="1"/>
</dbReference>
<evidence type="ECO:0000256" key="1">
    <source>
        <dbReference type="ARBA" id="ARBA00022801"/>
    </source>
</evidence>
<sequence>MAVKIVIDAGHGGYDAGATYNGRREKDDTLALALAVGEILEAQGYDVVYTRTDDVYDSPVQKARIGNESGADFFVSIHRNSSPTPNQYNGVQTLIYNNAGLKATMAENVNKELEQVGYRNINVVERPDLAVLRRTRMPAILVEAGFINSDVDNNLFDTKFSETAEAIARGIDETIRDAGYTVAQGDMRSDVAQVSAPVSEEMYIAKSENDASGTQMVNEYYGISRTIPVFAEETSQQPIGYQILVGIYRAFGTASYQANRFINAGYDAMVYEDEGLYQVRVGNYDTIEDAIIAQRELRDRGYDTLIVRKM</sequence>
<name>A0A7G9FKR7_9FIRM</name>
<dbReference type="EMBL" id="CP060632">
    <property type="protein sequence ID" value="QNL99148.1"/>
    <property type="molecule type" value="Genomic_DNA"/>
</dbReference>
<dbReference type="InterPro" id="IPR050695">
    <property type="entry name" value="N-acetylmuramoyl_amidase_3"/>
</dbReference>
<dbReference type="GO" id="GO:0008745">
    <property type="term" value="F:N-acetylmuramoyl-L-alanine amidase activity"/>
    <property type="evidence" value="ECO:0007669"/>
    <property type="project" value="InterPro"/>
</dbReference>
<dbReference type="InterPro" id="IPR036680">
    <property type="entry name" value="SPOR-like_sf"/>
</dbReference>
<dbReference type="InterPro" id="IPR007730">
    <property type="entry name" value="SPOR-like_dom"/>
</dbReference>
<dbReference type="SUPFAM" id="SSF110997">
    <property type="entry name" value="Sporulation related repeat"/>
    <property type="match status" value="1"/>
</dbReference>
<dbReference type="PANTHER" id="PTHR30404:SF0">
    <property type="entry name" value="N-ACETYLMURAMOYL-L-ALANINE AMIDASE AMIC"/>
    <property type="match status" value="1"/>
</dbReference>
<dbReference type="SUPFAM" id="SSF53187">
    <property type="entry name" value="Zn-dependent exopeptidases"/>
    <property type="match status" value="1"/>
</dbReference>
<dbReference type="CDD" id="cd02696">
    <property type="entry name" value="MurNAc-LAA"/>
    <property type="match status" value="1"/>
</dbReference>
<dbReference type="RefSeq" id="WP_021985298.1">
    <property type="nucleotide sequence ID" value="NZ_CP060632.1"/>
</dbReference>
<keyword evidence="4" id="KW-1185">Reference proteome</keyword>
<organism evidence="3 4">
    <name type="scientific">Wujia chipingensis</name>
    <dbReference type="NCBI Taxonomy" id="2763670"/>
    <lineage>
        <taxon>Bacteria</taxon>
        <taxon>Bacillati</taxon>
        <taxon>Bacillota</taxon>
        <taxon>Clostridia</taxon>
        <taxon>Lachnospirales</taxon>
        <taxon>Lachnospiraceae</taxon>
        <taxon>Wujia</taxon>
    </lineage>
</organism>
<dbReference type="GO" id="GO:0030288">
    <property type="term" value="C:outer membrane-bounded periplasmic space"/>
    <property type="evidence" value="ECO:0007669"/>
    <property type="project" value="TreeGrafter"/>
</dbReference>
<proteinExistence type="predicted"/>
<dbReference type="GO" id="GO:0042834">
    <property type="term" value="F:peptidoglycan binding"/>
    <property type="evidence" value="ECO:0007669"/>
    <property type="project" value="InterPro"/>
</dbReference>
<dbReference type="KEGG" id="wcp:H9Q76_10450"/>
<gene>
    <name evidence="3" type="ORF">H9Q76_10450</name>
</gene>
<keyword evidence="1" id="KW-0378">Hydrolase</keyword>
<feature type="domain" description="SPOR" evidence="2">
    <location>
        <begin position="235"/>
        <end position="309"/>
    </location>
</feature>
<dbReference type="PROSITE" id="PS51724">
    <property type="entry name" value="SPOR"/>
    <property type="match status" value="1"/>
</dbReference>
<reference evidence="3 4" key="1">
    <citation type="submission" date="2020-08" db="EMBL/GenBank/DDBJ databases">
        <authorList>
            <person name="Liu C."/>
            <person name="Sun Q."/>
        </authorList>
    </citation>
    <scope>NUCLEOTIDE SEQUENCE [LARGE SCALE GENOMIC DNA]</scope>
    <source>
        <strain evidence="3 4">NSJ-4</strain>
    </source>
</reference>
<dbReference type="InterPro" id="IPR002508">
    <property type="entry name" value="MurNAc-LAA_cat"/>
</dbReference>